<proteinExistence type="predicted"/>
<name>A9KK41_LACP7</name>
<sequence length="79" mass="9109">MDVLDNQSTRRNRIFVLTNLKNKKALIDLGIYERDIDIEIKVIGDDFDDVSELKVRLTDSYSGSKDISYISRCIIKSLI</sequence>
<dbReference type="HOGENOM" id="CLU_2599893_0_0_9"/>
<dbReference type="Proteomes" id="UP000000370">
    <property type="component" value="Chromosome"/>
</dbReference>
<gene>
    <name evidence="1" type="ordered locus">Cphy_2250</name>
</gene>
<evidence type="ECO:0000313" key="2">
    <source>
        <dbReference type="Proteomes" id="UP000000370"/>
    </source>
</evidence>
<keyword evidence="2" id="KW-1185">Reference proteome</keyword>
<dbReference type="EMBL" id="CP000885">
    <property type="protein sequence ID" value="ABX42613.1"/>
    <property type="molecule type" value="Genomic_DNA"/>
</dbReference>
<dbReference type="KEGG" id="cpy:Cphy_2250"/>
<reference evidence="2" key="1">
    <citation type="submission" date="2007-11" db="EMBL/GenBank/DDBJ databases">
        <title>Complete genome sequence of Clostridium phytofermentans ISDg.</title>
        <authorList>
            <person name="Leschine S.B."/>
            <person name="Warnick T.A."/>
            <person name="Blanchard J.L."/>
            <person name="Schnell D.J."/>
            <person name="Petit E.L."/>
            <person name="LaTouf W.G."/>
            <person name="Copeland A."/>
            <person name="Lucas S."/>
            <person name="Lapidus A."/>
            <person name="Barry K."/>
            <person name="Glavina del Rio T."/>
            <person name="Dalin E."/>
            <person name="Tice H."/>
            <person name="Pitluck S."/>
            <person name="Kiss H."/>
            <person name="Brettin T."/>
            <person name="Bruce D."/>
            <person name="Detter J.C."/>
            <person name="Han C."/>
            <person name="Kuske C."/>
            <person name="Schmutz J."/>
            <person name="Larimer F."/>
            <person name="Land M."/>
            <person name="Hauser L."/>
            <person name="Kyrpides N."/>
            <person name="Kim E.A."/>
            <person name="Richardson P."/>
        </authorList>
    </citation>
    <scope>NUCLEOTIDE SEQUENCE [LARGE SCALE GENOMIC DNA]</scope>
    <source>
        <strain evidence="2">ATCC 700394 / DSM 18823 / ISDg</strain>
    </source>
</reference>
<dbReference type="eggNOG" id="COG1204">
    <property type="taxonomic scope" value="Bacteria"/>
</dbReference>
<organism evidence="1 2">
    <name type="scientific">Lachnoclostridium phytofermentans (strain ATCC 700394 / DSM 18823 / ISDg)</name>
    <name type="common">Clostridium phytofermentans</name>
    <dbReference type="NCBI Taxonomy" id="357809"/>
    <lineage>
        <taxon>Bacteria</taxon>
        <taxon>Bacillati</taxon>
        <taxon>Bacillota</taxon>
        <taxon>Clostridia</taxon>
        <taxon>Lachnospirales</taxon>
        <taxon>Lachnospiraceae</taxon>
    </lineage>
</organism>
<protein>
    <submittedName>
        <fullName evidence="1">Uncharacterized protein</fullName>
    </submittedName>
</protein>
<dbReference type="AlphaFoldDB" id="A9KK41"/>
<accession>A9KK41</accession>
<evidence type="ECO:0000313" key="1">
    <source>
        <dbReference type="EMBL" id="ABX42613.1"/>
    </source>
</evidence>